<dbReference type="PANTHER" id="PTHR45527:SF1">
    <property type="entry name" value="FATTY ACID SYNTHASE"/>
    <property type="match status" value="1"/>
</dbReference>
<dbReference type="Pfam" id="PF13193">
    <property type="entry name" value="AMP-binding_C"/>
    <property type="match status" value="1"/>
</dbReference>
<dbReference type="RefSeq" id="WP_381217610.1">
    <property type="nucleotide sequence ID" value="NZ_JBHSPC010000088.1"/>
</dbReference>
<evidence type="ECO:0000256" key="1">
    <source>
        <dbReference type="SAM" id="MobiDB-lite"/>
    </source>
</evidence>
<evidence type="ECO:0000259" key="3">
    <source>
        <dbReference type="Pfam" id="PF13193"/>
    </source>
</evidence>
<dbReference type="InterPro" id="IPR010071">
    <property type="entry name" value="AA_adenyl_dom"/>
</dbReference>
<keyword evidence="5" id="KW-1185">Reference proteome</keyword>
<feature type="compositionally biased region" description="Low complexity" evidence="1">
    <location>
        <begin position="141"/>
        <end position="159"/>
    </location>
</feature>
<sequence>MRTVADDLAAHAARRPGRVALDTPAGEITYGRLAARADELTRLLRAHGAGAETVCAVAVEHGADAVAAMAAVIRCGAAFLTLDVAQPRERLAAFVRGAGTRLLLTTSAHAHALDLGVPTILLDRPGAELDRPGAEPERPGAEPGRPTAEPDGPTAGPDRPTAPPDRPATPPPPVDPQALAYVSHTSGSTGEPSPVLVEHRALDAYLRDTARAFGLGPDTVALQTAPLGYDASIRDTFAPLLAGARLVIVERARLLRPADFARTVREHRVTALLSVTPSFLSHLAGQPDPADQLAGVTLVASSGESLRPFLTAGGRRAVPGTLVNQYGPTECTMTTTRHIVPVEPDTTADVVGTPRAGTVVRVLDAGLVPVPDGSVGEVYIGGAGMARGYGGCPARTAECFLPDPFGPPGARLYRTGDLGRWGPQGLTYVGRTDRQVKIRGHRVDPAEIEGALLSHPHVSGAAVTAHTDDRGRVYLAAHVTGDLTATADAELRTHLARSLPPHLMPRRFQRHDALPTTRGGKADRRRLVAGSAP</sequence>
<dbReference type="PANTHER" id="PTHR45527">
    <property type="entry name" value="NONRIBOSOMAL PEPTIDE SYNTHETASE"/>
    <property type="match status" value="1"/>
</dbReference>
<dbReference type="EMBL" id="JBHSPC010000088">
    <property type="protein sequence ID" value="MFC5673553.1"/>
    <property type="molecule type" value="Genomic_DNA"/>
</dbReference>
<dbReference type="InterPro" id="IPR045851">
    <property type="entry name" value="AMP-bd_C_sf"/>
</dbReference>
<proteinExistence type="predicted"/>
<dbReference type="SUPFAM" id="SSF56801">
    <property type="entry name" value="Acetyl-CoA synthetase-like"/>
    <property type="match status" value="1"/>
</dbReference>
<dbReference type="InterPro" id="IPR042099">
    <property type="entry name" value="ANL_N_sf"/>
</dbReference>
<feature type="domain" description="AMP-binding enzyme C-terminal" evidence="3">
    <location>
        <begin position="447"/>
        <end position="521"/>
    </location>
</feature>
<dbReference type="Proteomes" id="UP001596183">
    <property type="component" value="Unassembled WGS sequence"/>
</dbReference>
<gene>
    <name evidence="4" type="ORF">ACFP2V_26650</name>
</gene>
<dbReference type="InterPro" id="IPR025110">
    <property type="entry name" value="AMP-bd_C"/>
</dbReference>
<feature type="domain" description="AMP-dependent synthetase/ligase" evidence="2">
    <location>
        <begin position="9"/>
        <end position="389"/>
    </location>
</feature>
<evidence type="ECO:0000313" key="5">
    <source>
        <dbReference type="Proteomes" id="UP001596183"/>
    </source>
</evidence>
<name>A0ABW0XV82_9ACTN</name>
<dbReference type="Gene3D" id="3.40.50.12780">
    <property type="entry name" value="N-terminal domain of ligase-like"/>
    <property type="match status" value="1"/>
</dbReference>
<dbReference type="NCBIfam" id="TIGR01733">
    <property type="entry name" value="AA-adenyl-dom"/>
    <property type="match status" value="1"/>
</dbReference>
<feature type="region of interest" description="Disordered" evidence="1">
    <location>
        <begin position="124"/>
        <end position="195"/>
    </location>
</feature>
<reference evidence="5" key="1">
    <citation type="journal article" date="2019" name="Int. J. Syst. Evol. Microbiol.">
        <title>The Global Catalogue of Microorganisms (GCM) 10K type strain sequencing project: providing services to taxonomists for standard genome sequencing and annotation.</title>
        <authorList>
            <consortium name="The Broad Institute Genomics Platform"/>
            <consortium name="The Broad Institute Genome Sequencing Center for Infectious Disease"/>
            <person name="Wu L."/>
            <person name="Ma J."/>
        </authorList>
    </citation>
    <scope>NUCLEOTIDE SEQUENCE [LARGE SCALE GENOMIC DNA]</scope>
    <source>
        <strain evidence="5">JCM 13852</strain>
    </source>
</reference>
<feature type="region of interest" description="Disordered" evidence="1">
    <location>
        <begin position="508"/>
        <end position="533"/>
    </location>
</feature>
<dbReference type="Gene3D" id="3.30.300.30">
    <property type="match status" value="1"/>
</dbReference>
<evidence type="ECO:0000313" key="4">
    <source>
        <dbReference type="EMBL" id="MFC5673553.1"/>
    </source>
</evidence>
<accession>A0ABW0XV82</accession>
<feature type="compositionally biased region" description="Pro residues" evidence="1">
    <location>
        <begin position="160"/>
        <end position="175"/>
    </location>
</feature>
<evidence type="ECO:0000259" key="2">
    <source>
        <dbReference type="Pfam" id="PF00501"/>
    </source>
</evidence>
<comment type="caution">
    <text evidence="4">The sequence shown here is derived from an EMBL/GenBank/DDBJ whole genome shotgun (WGS) entry which is preliminary data.</text>
</comment>
<feature type="compositionally biased region" description="Basic and acidic residues" evidence="1">
    <location>
        <begin position="125"/>
        <end position="140"/>
    </location>
</feature>
<dbReference type="InterPro" id="IPR000873">
    <property type="entry name" value="AMP-dep_synth/lig_dom"/>
</dbReference>
<organism evidence="4 5">
    <name type="scientific">Streptomyces incanus</name>
    <dbReference type="NCBI Taxonomy" id="887453"/>
    <lineage>
        <taxon>Bacteria</taxon>
        <taxon>Bacillati</taxon>
        <taxon>Actinomycetota</taxon>
        <taxon>Actinomycetes</taxon>
        <taxon>Kitasatosporales</taxon>
        <taxon>Streptomycetaceae</taxon>
        <taxon>Streptomyces</taxon>
    </lineage>
</organism>
<dbReference type="CDD" id="cd05930">
    <property type="entry name" value="A_NRPS"/>
    <property type="match status" value="1"/>
</dbReference>
<protein>
    <submittedName>
        <fullName evidence="4">Amino acid adenylation domain-containing protein</fullName>
    </submittedName>
</protein>
<dbReference type="Pfam" id="PF00501">
    <property type="entry name" value="AMP-binding"/>
    <property type="match status" value="1"/>
</dbReference>